<name>A0ABT4S0L2_9FLAO</name>
<evidence type="ECO:0000313" key="3">
    <source>
        <dbReference type="EMBL" id="MDA0177295.1"/>
    </source>
</evidence>
<sequence length="518" mass="60821">MKKILLLFLLILNFNLVISQNSTSYEAEIINEYKKDSINYDFLASLSVIDSNTTKQSVEKYKETLNTLINNLPPEENSDRKEIKRIKKIYDIIHKSLFIKYEEIAYFPQIFEDGTYNCVTATAIYVYVFDKLKIPYIIKENPGHVFLIAYPKKHKIILETTAPGSYGFSIPKDSDVEEVVEELIKLKLVTQQEVDNTGIGKTYMNYFYGKESLDKSALVGMQYYNKGLTYYMNEDFKKAQINIQKSLTFYPYALSKFLNKSLVILNLDKTELNTLENVKKVAEAFSMLEYDKDFNDIDIKHYLYKITDHDDNDLTFIEKTIPILSNFKNKQLNNNNKTFLYEYLTRKNGLNENADEVLRISDSLLKINPKNKFSKESVRLALYQKLRLLPYSEDNFDLIDNYEKKYTFIKGDKKIDTYKAFLFSKGIEENLSNNKIDFAEKQLDSFHQLIAKLVKNDDLLIPQDNVTYIYVKAGKYYYRNDLNKKALDILNKGLELFPEDREIKKIISWVDDKINNRY</sequence>
<protein>
    <recommendedName>
        <fullName evidence="5">Protein SirB1 N-terminal domain-containing protein</fullName>
    </recommendedName>
</protein>
<dbReference type="InterPro" id="IPR019734">
    <property type="entry name" value="TPR_rpt"/>
</dbReference>
<proteinExistence type="predicted"/>
<evidence type="ECO:0000256" key="1">
    <source>
        <dbReference type="PROSITE-ProRule" id="PRU00339"/>
    </source>
</evidence>
<dbReference type="Proteomes" id="UP001149142">
    <property type="component" value="Unassembled WGS sequence"/>
</dbReference>
<evidence type="ECO:0000313" key="4">
    <source>
        <dbReference type="Proteomes" id="UP001149142"/>
    </source>
</evidence>
<evidence type="ECO:0008006" key="5">
    <source>
        <dbReference type="Google" id="ProtNLM"/>
    </source>
</evidence>
<dbReference type="InterPro" id="IPR011990">
    <property type="entry name" value="TPR-like_helical_dom_sf"/>
</dbReference>
<gene>
    <name evidence="3" type="ORF">OOZ35_07325</name>
</gene>
<keyword evidence="2" id="KW-0732">Signal</keyword>
<feature type="signal peptide" evidence="2">
    <location>
        <begin position="1"/>
        <end position="19"/>
    </location>
</feature>
<evidence type="ECO:0000256" key="2">
    <source>
        <dbReference type="SAM" id="SignalP"/>
    </source>
</evidence>
<feature type="repeat" description="TPR" evidence="1">
    <location>
        <begin position="467"/>
        <end position="500"/>
    </location>
</feature>
<dbReference type="SUPFAM" id="SSF48452">
    <property type="entry name" value="TPR-like"/>
    <property type="match status" value="1"/>
</dbReference>
<keyword evidence="4" id="KW-1185">Reference proteome</keyword>
<comment type="caution">
    <text evidence="3">The sequence shown here is derived from an EMBL/GenBank/DDBJ whole genome shotgun (WGS) entry which is preliminary data.</text>
</comment>
<reference evidence="3" key="1">
    <citation type="submission" date="2022-11" db="EMBL/GenBank/DDBJ databases">
        <title>Refractory cell wall polysaccharides provide important carbon source for microbial heterotrophs in the hadal ocean.</title>
        <authorList>
            <person name="Zhu X."/>
        </authorList>
    </citation>
    <scope>NUCLEOTIDE SEQUENCE</scope>
    <source>
        <strain evidence="3">MTRN7</strain>
    </source>
</reference>
<accession>A0ABT4S0L2</accession>
<dbReference type="EMBL" id="JAPFGC010000002">
    <property type="protein sequence ID" value="MDA0177295.1"/>
    <property type="molecule type" value="Genomic_DNA"/>
</dbReference>
<feature type="chain" id="PRO_5046508435" description="Protein SirB1 N-terminal domain-containing protein" evidence="2">
    <location>
        <begin position="20"/>
        <end position="518"/>
    </location>
</feature>
<dbReference type="PROSITE" id="PS50005">
    <property type="entry name" value="TPR"/>
    <property type="match status" value="1"/>
</dbReference>
<organism evidence="3 4">
    <name type="scientific">Mesoflavibacter profundi</name>
    <dbReference type="NCBI Taxonomy" id="2708110"/>
    <lineage>
        <taxon>Bacteria</taxon>
        <taxon>Pseudomonadati</taxon>
        <taxon>Bacteroidota</taxon>
        <taxon>Flavobacteriia</taxon>
        <taxon>Flavobacteriales</taxon>
        <taxon>Flavobacteriaceae</taxon>
        <taxon>Mesoflavibacter</taxon>
    </lineage>
</organism>
<keyword evidence="1" id="KW-0802">TPR repeat</keyword>
<dbReference type="SMART" id="SM00028">
    <property type="entry name" value="TPR"/>
    <property type="match status" value="2"/>
</dbReference>
<dbReference type="RefSeq" id="WP_106686695.1">
    <property type="nucleotide sequence ID" value="NZ_CP061703.1"/>
</dbReference>